<dbReference type="InterPro" id="IPR041414">
    <property type="entry name" value="Raco-like_middle"/>
</dbReference>
<dbReference type="PROSITE" id="PS51085">
    <property type="entry name" value="2FE2S_FER_2"/>
    <property type="match status" value="1"/>
</dbReference>
<name>A0A2M7GXH9_9BACT</name>
<evidence type="ECO:0000259" key="1">
    <source>
        <dbReference type="PROSITE" id="PS51085"/>
    </source>
</evidence>
<dbReference type="Pfam" id="PF00111">
    <property type="entry name" value="Fer2"/>
    <property type="match status" value="1"/>
</dbReference>
<evidence type="ECO:0000313" key="3">
    <source>
        <dbReference type="Proteomes" id="UP000230025"/>
    </source>
</evidence>
<dbReference type="EMBL" id="PFFY01000268">
    <property type="protein sequence ID" value="PIW32521.1"/>
    <property type="molecule type" value="Genomic_DNA"/>
</dbReference>
<feature type="domain" description="2Fe-2S ferredoxin-type" evidence="1">
    <location>
        <begin position="4"/>
        <end position="93"/>
    </location>
</feature>
<organism evidence="2 3">
    <name type="scientific">bacterium (Candidatus Ratteibacteria) CG15_BIG_FIL_POST_REV_8_21_14_020_41_12</name>
    <dbReference type="NCBI Taxonomy" id="2014291"/>
    <lineage>
        <taxon>Bacteria</taxon>
        <taxon>Candidatus Ratteibacteria</taxon>
    </lineage>
</organism>
<dbReference type="Proteomes" id="UP000230025">
    <property type="component" value="Unassembled WGS sequence"/>
</dbReference>
<sequence length="648" mass="71091">MAICTITFYPDNQKVKVPKGTDILNAAIAAGVYINSSCGGEGVCGRCKVIVKKGQVVSEPTGRLSKEELQKGYVLACRSTIHSNVEVEVPPGSRLEKEQILTEEAKVERLAGLFSKAGEVERGIEIKEREIFPHSPLATKLFLKLPPPSLKDNISDLERLYREIRRKLEIPIIQTGLANVKKIGRLFRESNWEVTFLLGKRNGTVEVVLIEPGDTSKRNFGVALDIGTTTIVAQLVDLNTRKTLGTKATHNRQVSYGEDVITRMVYAGKKDGLEKLHHVVIDTINELISVLSTEHQISLSEITGVMCAGNMTMSHLLLRVDPTYLRREPYVPTANFMPVIRAAEAGIKINPRGLLACLPGVSSYVGADIVAGVLASGIDEADKLSMLIDIGTNGEIVLGNREWLVCCSSSAGPAFEGSGVHSGVRAMEGAIQKIEIDPEDYKVKYFTIGGNKPVGICGSGYIDALAELLKAGVIERSGKIRENLDTKRVREGEEGLEFVLVWGRDSDTNEDIIITQADITNLIRSKGAIYTAADILAKKTNLELKDIEKIYLAGGFGNYLNIEKSIWIGLLPDLDRKKFEFIGNSSLAGAKFALLSYEAMMKTREIAKKMTYIELSVDPSFMNEYTGALFLPHTDLGRFPTVIEKLFL</sequence>
<dbReference type="GO" id="GO:0051536">
    <property type="term" value="F:iron-sulfur cluster binding"/>
    <property type="evidence" value="ECO:0007669"/>
    <property type="project" value="InterPro"/>
</dbReference>
<accession>A0A2M7GXH9</accession>
<dbReference type="Pfam" id="PF17651">
    <property type="entry name" value="Raco_middle"/>
    <property type="match status" value="1"/>
</dbReference>
<reference evidence="3" key="1">
    <citation type="submission" date="2017-09" db="EMBL/GenBank/DDBJ databases">
        <title>Depth-based differentiation of microbial function through sediment-hosted aquifers and enrichment of novel symbionts in the deep terrestrial subsurface.</title>
        <authorList>
            <person name="Probst A.J."/>
            <person name="Ladd B."/>
            <person name="Jarett J.K."/>
            <person name="Geller-Mcgrath D.E."/>
            <person name="Sieber C.M.K."/>
            <person name="Emerson J.B."/>
            <person name="Anantharaman K."/>
            <person name="Thomas B.C."/>
            <person name="Malmstrom R."/>
            <person name="Stieglmeier M."/>
            <person name="Klingl A."/>
            <person name="Woyke T."/>
            <person name="Ryan C.M."/>
            <person name="Banfield J.F."/>
        </authorList>
    </citation>
    <scope>NUCLEOTIDE SEQUENCE [LARGE SCALE GENOMIC DNA]</scope>
</reference>
<dbReference type="PANTHER" id="PTHR42895:SF2">
    <property type="entry name" value="IRON-SULFUR CLUSTER PROTEIN"/>
    <property type="match status" value="1"/>
</dbReference>
<dbReference type="InterPro" id="IPR040506">
    <property type="entry name" value="RACo_linker"/>
</dbReference>
<comment type="caution">
    <text evidence="2">The sequence shown here is derived from an EMBL/GenBank/DDBJ whole genome shotgun (WGS) entry which is preliminary data.</text>
</comment>
<dbReference type="Pfam" id="PF17650">
    <property type="entry name" value="RACo_linker"/>
    <property type="match status" value="1"/>
</dbReference>
<gene>
    <name evidence="2" type="ORF">COW28_05835</name>
</gene>
<dbReference type="InterPro" id="IPR001041">
    <property type="entry name" value="2Fe-2S_ferredoxin-type"/>
</dbReference>
<dbReference type="SUPFAM" id="SSF53067">
    <property type="entry name" value="Actin-like ATPase domain"/>
    <property type="match status" value="1"/>
</dbReference>
<dbReference type="PANTHER" id="PTHR42895">
    <property type="entry name" value="IRON-SULFUR CLUSTER-BINDING PROTEIN-RELATED"/>
    <property type="match status" value="1"/>
</dbReference>
<dbReference type="InterPro" id="IPR027980">
    <property type="entry name" value="RACo_C"/>
</dbReference>
<dbReference type="CDD" id="cd00207">
    <property type="entry name" value="fer2"/>
    <property type="match status" value="1"/>
</dbReference>
<dbReference type="Pfam" id="PF14574">
    <property type="entry name" value="RACo_C_ter"/>
    <property type="match status" value="1"/>
</dbReference>
<evidence type="ECO:0000313" key="2">
    <source>
        <dbReference type="EMBL" id="PIW32521.1"/>
    </source>
</evidence>
<proteinExistence type="predicted"/>
<dbReference type="Gene3D" id="3.10.20.880">
    <property type="match status" value="1"/>
</dbReference>
<dbReference type="AlphaFoldDB" id="A0A2M7GXH9"/>
<protein>
    <submittedName>
        <fullName evidence="2">Ferredoxin</fullName>
    </submittedName>
</protein>
<dbReference type="InterPro" id="IPR052911">
    <property type="entry name" value="Corrinoid_activation_enz"/>
</dbReference>
<dbReference type="SUPFAM" id="SSF54292">
    <property type="entry name" value="2Fe-2S ferredoxin-like"/>
    <property type="match status" value="1"/>
</dbReference>
<dbReference type="InterPro" id="IPR036010">
    <property type="entry name" value="2Fe-2S_ferredoxin-like_sf"/>
</dbReference>
<dbReference type="Gene3D" id="3.30.420.480">
    <property type="entry name" value="Domain of unknown function (DUF4445)"/>
    <property type="match status" value="1"/>
</dbReference>
<dbReference type="InterPro" id="IPR012675">
    <property type="entry name" value="Beta-grasp_dom_sf"/>
</dbReference>
<dbReference type="Gene3D" id="3.10.20.30">
    <property type="match status" value="1"/>
</dbReference>
<dbReference type="InterPro" id="IPR043129">
    <property type="entry name" value="ATPase_NBD"/>
</dbReference>
<dbReference type="InterPro" id="IPR042259">
    <property type="entry name" value="Raco-like_middle_sf"/>
</dbReference>